<proteinExistence type="predicted"/>
<gene>
    <name evidence="1" type="ORF">HMPREF7215_1165</name>
</gene>
<organism evidence="1 2">
    <name type="scientific">Pyramidobacter piscolens W5455</name>
    <dbReference type="NCBI Taxonomy" id="352165"/>
    <lineage>
        <taxon>Bacteria</taxon>
        <taxon>Thermotogati</taxon>
        <taxon>Synergistota</taxon>
        <taxon>Synergistia</taxon>
        <taxon>Synergistales</taxon>
        <taxon>Dethiosulfovibrionaceae</taxon>
        <taxon>Pyramidobacter</taxon>
    </lineage>
</organism>
<dbReference type="Proteomes" id="UP000006462">
    <property type="component" value="Unassembled WGS sequence"/>
</dbReference>
<keyword evidence="2" id="KW-1185">Reference proteome</keyword>
<dbReference type="EMBL" id="ADFP01000061">
    <property type="protein sequence ID" value="EFB90848.1"/>
    <property type="molecule type" value="Genomic_DNA"/>
</dbReference>
<comment type="caution">
    <text evidence="1">The sequence shown here is derived from an EMBL/GenBank/DDBJ whole genome shotgun (WGS) entry which is preliminary data.</text>
</comment>
<accession>A0ABP2HU60</accession>
<name>A0ABP2HU60_9BACT</name>
<evidence type="ECO:0000313" key="1">
    <source>
        <dbReference type="EMBL" id="EFB90848.1"/>
    </source>
</evidence>
<evidence type="ECO:0000313" key="2">
    <source>
        <dbReference type="Proteomes" id="UP000006462"/>
    </source>
</evidence>
<reference evidence="1 2" key="1">
    <citation type="submission" date="2009-12" db="EMBL/GenBank/DDBJ databases">
        <authorList>
            <person name="Shrivastava S."/>
            <person name="Madupu R."/>
            <person name="Durkin A.S."/>
            <person name="Torralba M."/>
            <person name="Methe B."/>
            <person name="Sutton G.G."/>
            <person name="Strausberg R.L."/>
            <person name="Nelson K.E."/>
        </authorList>
    </citation>
    <scope>NUCLEOTIDE SEQUENCE [LARGE SCALE GENOMIC DNA]</scope>
    <source>
        <strain evidence="1 2">W5455</strain>
    </source>
</reference>
<protein>
    <submittedName>
        <fullName evidence="1">Uncharacterized protein</fullName>
    </submittedName>
</protein>
<sequence length="44" mass="5121">MRFSATRLRKANNRVLGQEIADRTGLRFLFVKFYGSFVANRGKK</sequence>